<comment type="caution">
    <text evidence="1">The sequence shown here is derived from an EMBL/GenBank/DDBJ whole genome shotgun (WGS) entry which is preliminary data.</text>
</comment>
<accession>A0A4R5TVB1</accession>
<protein>
    <recommendedName>
        <fullName evidence="3">ArsR family transcriptional regulator</fullName>
    </recommendedName>
</protein>
<dbReference type="Gene3D" id="1.10.10.10">
    <property type="entry name" value="Winged helix-like DNA-binding domain superfamily/Winged helix DNA-binding domain"/>
    <property type="match status" value="1"/>
</dbReference>
<name>A0A4R5TVB1_9GAMM</name>
<evidence type="ECO:0000313" key="2">
    <source>
        <dbReference type="Proteomes" id="UP000294796"/>
    </source>
</evidence>
<organism evidence="1 2">
    <name type="scientific">Luteimonas aestuarii</name>
    <dbReference type="NCBI Taxonomy" id="453837"/>
    <lineage>
        <taxon>Bacteria</taxon>
        <taxon>Pseudomonadati</taxon>
        <taxon>Pseudomonadota</taxon>
        <taxon>Gammaproteobacteria</taxon>
        <taxon>Lysobacterales</taxon>
        <taxon>Lysobacteraceae</taxon>
        <taxon>Luteimonas</taxon>
    </lineage>
</organism>
<dbReference type="Proteomes" id="UP000294796">
    <property type="component" value="Unassembled WGS sequence"/>
</dbReference>
<reference evidence="1 2" key="1">
    <citation type="submission" date="2019-03" db="EMBL/GenBank/DDBJ databases">
        <title>Luteimonas zhaokaii sp.nov., isolated from the rectal contents of Plateau pika in Yushu, Qinghai Province, China.</title>
        <authorList>
            <person name="Zhang G."/>
        </authorList>
    </citation>
    <scope>NUCLEOTIDE SEQUENCE [LARGE SCALE GENOMIC DNA]</scope>
    <source>
        <strain evidence="1 2">B9</strain>
    </source>
</reference>
<dbReference type="EMBL" id="SMTF01000004">
    <property type="protein sequence ID" value="TDK25035.1"/>
    <property type="molecule type" value="Genomic_DNA"/>
</dbReference>
<keyword evidence="2" id="KW-1185">Reference proteome</keyword>
<sequence length="85" mass="8871">MSSSDQAPLRTALLAELAAHPEGVSLPRLCKRLGVRMSVLLRELAWLGDGDIGGIHAEGLVQVSSEGERQVARLTGLGHEADGSG</sequence>
<dbReference type="InterPro" id="IPR036390">
    <property type="entry name" value="WH_DNA-bd_sf"/>
</dbReference>
<dbReference type="InterPro" id="IPR036388">
    <property type="entry name" value="WH-like_DNA-bd_sf"/>
</dbReference>
<gene>
    <name evidence="1" type="ORF">E2F46_07655</name>
</gene>
<dbReference type="OrthoDB" id="6026284at2"/>
<dbReference type="SUPFAM" id="SSF46785">
    <property type="entry name" value="Winged helix' DNA-binding domain"/>
    <property type="match status" value="1"/>
</dbReference>
<evidence type="ECO:0000313" key="1">
    <source>
        <dbReference type="EMBL" id="TDK25035.1"/>
    </source>
</evidence>
<dbReference type="RefSeq" id="WP_133321487.1">
    <property type="nucleotide sequence ID" value="NZ_SMTF01000004.1"/>
</dbReference>
<dbReference type="AlphaFoldDB" id="A0A4R5TVB1"/>
<evidence type="ECO:0008006" key="3">
    <source>
        <dbReference type="Google" id="ProtNLM"/>
    </source>
</evidence>
<proteinExistence type="predicted"/>